<dbReference type="InterPro" id="IPR010982">
    <property type="entry name" value="Lambda_DNA-bd_dom_sf"/>
</dbReference>
<dbReference type="Gene3D" id="1.10.260.40">
    <property type="entry name" value="lambda repressor-like DNA-binding domains"/>
    <property type="match status" value="1"/>
</dbReference>
<evidence type="ECO:0000313" key="4">
    <source>
        <dbReference type="Proteomes" id="UP001183388"/>
    </source>
</evidence>
<name>A0ABU2L3N9_9ACTN</name>
<organism evidence="3 4">
    <name type="scientific">Streptomyces boetiae</name>
    <dbReference type="NCBI Taxonomy" id="3075541"/>
    <lineage>
        <taxon>Bacteria</taxon>
        <taxon>Bacillati</taxon>
        <taxon>Actinomycetota</taxon>
        <taxon>Actinomycetes</taxon>
        <taxon>Kitasatosporales</taxon>
        <taxon>Streptomycetaceae</taxon>
        <taxon>Streptomyces</taxon>
    </lineage>
</organism>
<feature type="domain" description="HTH cro/C1-type" evidence="2">
    <location>
        <begin position="8"/>
        <end position="56"/>
    </location>
</feature>
<dbReference type="PANTHER" id="PTHR46797">
    <property type="entry name" value="HTH-TYPE TRANSCRIPTIONAL REGULATOR"/>
    <property type="match status" value="1"/>
</dbReference>
<evidence type="ECO:0000313" key="3">
    <source>
        <dbReference type="EMBL" id="MDT0306181.1"/>
    </source>
</evidence>
<dbReference type="PANTHER" id="PTHR46797:SF1">
    <property type="entry name" value="METHYLPHOSPHONATE SYNTHASE"/>
    <property type="match status" value="1"/>
</dbReference>
<dbReference type="PROSITE" id="PS50943">
    <property type="entry name" value="HTH_CROC1"/>
    <property type="match status" value="1"/>
</dbReference>
<dbReference type="EMBL" id="JAVREN010000004">
    <property type="protein sequence ID" value="MDT0306181.1"/>
    <property type="molecule type" value="Genomic_DNA"/>
</dbReference>
<accession>A0ABU2L3N9</accession>
<dbReference type="CDD" id="cd00093">
    <property type="entry name" value="HTH_XRE"/>
    <property type="match status" value="1"/>
</dbReference>
<dbReference type="SUPFAM" id="SSF47413">
    <property type="entry name" value="lambda repressor-like DNA-binding domains"/>
    <property type="match status" value="1"/>
</dbReference>
<dbReference type="InterPro" id="IPR001387">
    <property type="entry name" value="Cro/C1-type_HTH"/>
</dbReference>
<proteinExistence type="predicted"/>
<dbReference type="SMART" id="SM00530">
    <property type="entry name" value="HTH_XRE"/>
    <property type="match status" value="1"/>
</dbReference>
<comment type="caution">
    <text evidence="3">The sequence shown here is derived from an EMBL/GenBank/DDBJ whole genome shotgun (WGS) entry which is preliminary data.</text>
</comment>
<gene>
    <name evidence="3" type="ORF">RM780_04285</name>
</gene>
<dbReference type="Proteomes" id="UP001183388">
    <property type="component" value="Unassembled WGS sequence"/>
</dbReference>
<reference evidence="4" key="1">
    <citation type="submission" date="2023-07" db="EMBL/GenBank/DDBJ databases">
        <title>30 novel species of actinomycetes from the DSMZ collection.</title>
        <authorList>
            <person name="Nouioui I."/>
        </authorList>
    </citation>
    <scope>NUCLEOTIDE SEQUENCE [LARGE SCALE GENOMIC DNA]</scope>
    <source>
        <strain evidence="4">DSM 44917</strain>
    </source>
</reference>
<keyword evidence="1" id="KW-0238">DNA-binding</keyword>
<evidence type="ECO:0000259" key="2">
    <source>
        <dbReference type="PROSITE" id="PS50943"/>
    </source>
</evidence>
<protein>
    <submittedName>
        <fullName evidence="3">Helix-turn-helix transcriptional regulator</fullName>
    </submittedName>
</protein>
<sequence>MQARGETIRRRRIESGYGLRDFARLAGVSPSWLSRIERNKANPSPDVLKRIALALQDASRTRDAIAEIAQTTGREAT</sequence>
<dbReference type="RefSeq" id="WP_311629101.1">
    <property type="nucleotide sequence ID" value="NZ_JAVREN010000004.1"/>
</dbReference>
<keyword evidence="4" id="KW-1185">Reference proteome</keyword>
<evidence type="ECO:0000256" key="1">
    <source>
        <dbReference type="ARBA" id="ARBA00023125"/>
    </source>
</evidence>
<dbReference type="InterPro" id="IPR050807">
    <property type="entry name" value="TransReg_Diox_bact_type"/>
</dbReference>
<dbReference type="Pfam" id="PF01381">
    <property type="entry name" value="HTH_3"/>
    <property type="match status" value="1"/>
</dbReference>